<proteinExistence type="predicted"/>
<dbReference type="AlphaFoldDB" id="A0A1M7ZDI3"/>
<name>A0A1M7ZDI3_9BACT</name>
<keyword evidence="4" id="KW-1185">Reference proteome</keyword>
<evidence type="ECO:0000256" key="1">
    <source>
        <dbReference type="SAM" id="Phobius"/>
    </source>
</evidence>
<dbReference type="PANTHER" id="PTHR28008">
    <property type="entry name" value="DOMAIN PROTEIN, PUTATIVE (AFU_ORTHOLOGUE AFUA_3G10980)-RELATED"/>
    <property type="match status" value="1"/>
</dbReference>
<gene>
    <name evidence="3" type="ORF">SAMN04488108_2384</name>
</gene>
<feature type="domain" description="VanZ-like" evidence="2">
    <location>
        <begin position="18"/>
        <end position="96"/>
    </location>
</feature>
<evidence type="ECO:0000313" key="4">
    <source>
        <dbReference type="Proteomes" id="UP000184609"/>
    </source>
</evidence>
<feature type="transmembrane region" description="Helical" evidence="1">
    <location>
        <begin position="78"/>
        <end position="96"/>
    </location>
</feature>
<sequence length="106" mass="12154">MLTPGDRFPEIDAFSFQDKVIHLICFALLSYLWLGVGRKSKSEPWTKNNLIMSVVFIGIPSVVFEFAQLYIPNRSFDIYDLIVNQIGVLTGILAYFKTPTIPFRLH</sequence>
<feature type="transmembrane region" description="Helical" evidence="1">
    <location>
        <begin position="20"/>
        <end position="37"/>
    </location>
</feature>
<evidence type="ECO:0000259" key="2">
    <source>
        <dbReference type="Pfam" id="PF04892"/>
    </source>
</evidence>
<keyword evidence="1" id="KW-0812">Transmembrane</keyword>
<dbReference type="PANTHER" id="PTHR28008:SF1">
    <property type="entry name" value="DOMAIN PROTEIN, PUTATIVE (AFU_ORTHOLOGUE AFUA_3G10980)-RELATED"/>
    <property type="match status" value="1"/>
</dbReference>
<dbReference type="InterPro" id="IPR006976">
    <property type="entry name" value="VanZ-like"/>
</dbReference>
<dbReference type="STRING" id="1073327.SAMN04488108_2384"/>
<protein>
    <submittedName>
        <fullName evidence="3">VanZ like family protein</fullName>
    </submittedName>
</protein>
<keyword evidence="1" id="KW-1133">Transmembrane helix</keyword>
<dbReference type="Pfam" id="PF04892">
    <property type="entry name" value="VanZ"/>
    <property type="match status" value="1"/>
</dbReference>
<feature type="transmembrane region" description="Helical" evidence="1">
    <location>
        <begin position="49"/>
        <end position="72"/>
    </location>
</feature>
<dbReference type="EMBL" id="FRXN01000003">
    <property type="protein sequence ID" value="SHO62892.1"/>
    <property type="molecule type" value="Genomic_DNA"/>
</dbReference>
<organism evidence="3 4">
    <name type="scientific">Algoriphagus zhangzhouensis</name>
    <dbReference type="NCBI Taxonomy" id="1073327"/>
    <lineage>
        <taxon>Bacteria</taxon>
        <taxon>Pseudomonadati</taxon>
        <taxon>Bacteroidota</taxon>
        <taxon>Cytophagia</taxon>
        <taxon>Cytophagales</taxon>
        <taxon>Cyclobacteriaceae</taxon>
        <taxon>Algoriphagus</taxon>
    </lineage>
</organism>
<dbReference type="NCBIfam" id="NF037970">
    <property type="entry name" value="vanZ_1"/>
    <property type="match status" value="1"/>
</dbReference>
<reference evidence="4" key="1">
    <citation type="submission" date="2016-12" db="EMBL/GenBank/DDBJ databases">
        <authorList>
            <person name="Varghese N."/>
            <person name="Submissions S."/>
        </authorList>
    </citation>
    <scope>NUCLEOTIDE SEQUENCE [LARGE SCALE GENOMIC DNA]</scope>
    <source>
        <strain evidence="4">DSM 25035</strain>
    </source>
</reference>
<evidence type="ECO:0000313" key="3">
    <source>
        <dbReference type="EMBL" id="SHO62892.1"/>
    </source>
</evidence>
<accession>A0A1M7ZDI3</accession>
<dbReference type="Proteomes" id="UP000184609">
    <property type="component" value="Unassembled WGS sequence"/>
</dbReference>
<keyword evidence="1" id="KW-0472">Membrane</keyword>